<dbReference type="PROSITE" id="PS00028">
    <property type="entry name" value="ZINC_FINGER_C2H2_1"/>
    <property type="match status" value="4"/>
</dbReference>
<feature type="compositionally biased region" description="Basic and acidic residues" evidence="11">
    <location>
        <begin position="191"/>
        <end position="206"/>
    </location>
</feature>
<dbReference type="PROSITE" id="PS50157">
    <property type="entry name" value="ZINC_FINGER_C2H2_2"/>
    <property type="match status" value="4"/>
</dbReference>
<feature type="domain" description="C2H2-type" evidence="12">
    <location>
        <begin position="375"/>
        <end position="402"/>
    </location>
</feature>
<dbReference type="Gene3D" id="3.30.160.60">
    <property type="entry name" value="Classic Zinc Finger"/>
    <property type="match status" value="4"/>
</dbReference>
<feature type="compositionally biased region" description="Polar residues" evidence="11">
    <location>
        <begin position="38"/>
        <end position="50"/>
    </location>
</feature>
<evidence type="ECO:0000256" key="11">
    <source>
        <dbReference type="SAM" id="MobiDB-lite"/>
    </source>
</evidence>
<accession>A0A914ICM2</accession>
<dbReference type="GO" id="GO:0061061">
    <property type="term" value="P:muscle structure development"/>
    <property type="evidence" value="ECO:0007669"/>
    <property type="project" value="UniProtKB-ARBA"/>
</dbReference>
<evidence type="ECO:0000256" key="5">
    <source>
        <dbReference type="ARBA" id="ARBA00022833"/>
    </source>
</evidence>
<dbReference type="FunFam" id="3.30.160.60:FF:002381">
    <property type="entry name" value="Putative spalt protein"/>
    <property type="match status" value="1"/>
</dbReference>
<dbReference type="AlphaFoldDB" id="A0A914ICM2"/>
<feature type="compositionally biased region" description="Polar residues" evidence="11">
    <location>
        <begin position="656"/>
        <end position="676"/>
    </location>
</feature>
<evidence type="ECO:0000256" key="3">
    <source>
        <dbReference type="ARBA" id="ARBA00022737"/>
    </source>
</evidence>
<sequence length="947" mass="101322">MKRRRPPSEPSALSALSEDRRNRLRPPFPPMHPPALFSFQSPEKTLNESPPNGIAPAAMDEALQRLLLFGTAEMNGGGGGNVVNVPTGTTATETAETSGIALFDIFNAAVQQIAQSFIVPAPPIHSPFPASPQPQQPQANVIEQFLAQLSNGDQRHNRADDEHGDMMEKYPEEEEEEDDGEAQLSNGAEYRRDEAGSSAGIDHHSDQPPPLDLSSKSDGAGGGSAEPSQFHPNQSPQQPISSSQQQQQLFIPPQLHQTMPPPLFTPPFGPFALPLPCTSSASGDVFCGARPAPHHFDLRPNCTSPQSTTQPMDDDDWEAMMEISNTDEQQKIRELAGENALPTTDPNQCIICRRVLSCKSALQMHYRTHTGERPFKCRICQRAFTTKGNLKTHMGVHRSKAPLRQQMHHFLNNAVPKTTEGTTAEGLNSLLYTHRPGGSSSTPGGADIPCPVGCGHKSEDPAQLQQHMAEVHGMQRLPLCFPPNGVLPVGPPPPFGRPLNGFQSSPQPPFPGAMFPAPPGLPPPPFPPLMLQQNSHSTQEQQQIGAVLERTGDEQKQKELEEDKVDHGAALANMFMPKTDDGGGVEGRKKDETGTASVVGLAPLPAFFIQQLATKSESSKDEEQPNAAPPLLVKEEELLGQQRQAEETGKRENAEENTQQQRICASKSPPQGSTIAKCNVNVPPRTSELIIADPSTAHGEEAGDGENPLEKIQRIFSAADSPPPPAFHNDALGPSSSASSSASGGRLQLAKHQCRWCMKPFSSSSALVIHSRTHTGDRPFKCDECGRAFTTRGNLKVHMGTHSAPQNPSRRGRRIFDMEEVLLPAFRSMTAQHFRASPGDPYAGPSPHPSPESPDASCAPAFVPASVLSSADPTALAAQIALFGPQLQLLLQWGAQLAPGASAAEDAHFVADSAGDAAEETTGPSASGSGGGAEDARETVARMTTAA</sequence>
<evidence type="ECO:0000256" key="7">
    <source>
        <dbReference type="ARBA" id="ARBA00023163"/>
    </source>
</evidence>
<dbReference type="SMART" id="SM00355">
    <property type="entry name" value="ZnF_C2H2"/>
    <property type="match status" value="5"/>
</dbReference>
<keyword evidence="8" id="KW-0539">Nucleus</keyword>
<dbReference type="GO" id="GO:0009791">
    <property type="term" value="P:post-embryonic development"/>
    <property type="evidence" value="ECO:0007669"/>
    <property type="project" value="UniProtKB-ARBA"/>
</dbReference>
<keyword evidence="13" id="KW-1185">Reference proteome</keyword>
<keyword evidence="5" id="KW-0862">Zinc</keyword>
<feature type="compositionally biased region" description="Basic and acidic residues" evidence="11">
    <location>
        <begin position="644"/>
        <end position="654"/>
    </location>
</feature>
<keyword evidence="2" id="KW-0479">Metal-binding</keyword>
<dbReference type="InterPro" id="IPR036236">
    <property type="entry name" value="Znf_C2H2_sf"/>
</dbReference>
<protein>
    <submittedName>
        <fullName evidence="14">C2H2-type domain-containing protein</fullName>
    </submittedName>
</protein>
<dbReference type="WBParaSite" id="Gr19_v10_g8691.t1">
    <property type="protein sequence ID" value="Gr19_v10_g8691.t1"/>
    <property type="gene ID" value="Gr19_v10_g8691"/>
</dbReference>
<proteinExistence type="inferred from homology"/>
<feature type="region of interest" description="Disordered" evidence="11">
    <location>
        <begin position="191"/>
        <end position="247"/>
    </location>
</feature>
<evidence type="ECO:0000256" key="9">
    <source>
        <dbReference type="ARBA" id="ARBA00038474"/>
    </source>
</evidence>
<feature type="domain" description="C2H2-type" evidence="12">
    <location>
        <begin position="780"/>
        <end position="807"/>
    </location>
</feature>
<evidence type="ECO:0000259" key="12">
    <source>
        <dbReference type="PROSITE" id="PS50157"/>
    </source>
</evidence>
<evidence type="ECO:0000256" key="6">
    <source>
        <dbReference type="ARBA" id="ARBA00023015"/>
    </source>
</evidence>
<keyword evidence="4 10" id="KW-0863">Zinc-finger</keyword>
<keyword evidence="7" id="KW-0804">Transcription</keyword>
<evidence type="ECO:0000313" key="13">
    <source>
        <dbReference type="Proteomes" id="UP000887572"/>
    </source>
</evidence>
<dbReference type="PANTHER" id="PTHR23233:SF84">
    <property type="entry name" value="FI23031P1"/>
    <property type="match status" value="1"/>
</dbReference>
<feature type="region of interest" description="Disordered" evidence="11">
    <location>
        <begin position="641"/>
        <end position="680"/>
    </location>
</feature>
<feature type="region of interest" description="Disordered" evidence="11">
    <location>
        <begin position="1"/>
        <end position="51"/>
    </location>
</feature>
<comment type="similarity">
    <text evidence="9">Belongs to the sal C2H2-type zinc-finger protein family.</text>
</comment>
<dbReference type="Pfam" id="PF00096">
    <property type="entry name" value="zf-C2H2"/>
    <property type="match status" value="2"/>
</dbReference>
<evidence type="ECO:0000313" key="14">
    <source>
        <dbReference type="WBParaSite" id="Gr19_v10_g8691.t1"/>
    </source>
</evidence>
<evidence type="ECO:0000256" key="2">
    <source>
        <dbReference type="ARBA" id="ARBA00022723"/>
    </source>
</evidence>
<organism evidence="13 14">
    <name type="scientific">Globodera rostochiensis</name>
    <name type="common">Golden nematode worm</name>
    <name type="synonym">Heterodera rostochiensis</name>
    <dbReference type="NCBI Taxonomy" id="31243"/>
    <lineage>
        <taxon>Eukaryota</taxon>
        <taxon>Metazoa</taxon>
        <taxon>Ecdysozoa</taxon>
        <taxon>Nematoda</taxon>
        <taxon>Chromadorea</taxon>
        <taxon>Rhabditida</taxon>
        <taxon>Tylenchina</taxon>
        <taxon>Tylenchomorpha</taxon>
        <taxon>Tylenchoidea</taxon>
        <taxon>Heteroderidae</taxon>
        <taxon>Heteroderinae</taxon>
        <taxon>Globodera</taxon>
    </lineage>
</organism>
<evidence type="ECO:0000256" key="8">
    <source>
        <dbReference type="ARBA" id="ARBA00023242"/>
    </source>
</evidence>
<keyword evidence="6" id="KW-0805">Transcription regulation</keyword>
<keyword evidence="3" id="KW-0677">Repeat</keyword>
<feature type="region of interest" description="Disordered" evidence="11">
    <location>
        <begin position="834"/>
        <end position="857"/>
    </location>
</feature>
<feature type="domain" description="C2H2-type" evidence="12">
    <location>
        <begin position="347"/>
        <end position="374"/>
    </location>
</feature>
<feature type="compositionally biased region" description="Low complexity" evidence="11">
    <location>
        <begin position="234"/>
        <end position="247"/>
    </location>
</feature>
<dbReference type="GO" id="GO:0008270">
    <property type="term" value="F:zinc ion binding"/>
    <property type="evidence" value="ECO:0007669"/>
    <property type="project" value="UniProtKB-KW"/>
</dbReference>
<evidence type="ECO:0000256" key="4">
    <source>
        <dbReference type="ARBA" id="ARBA00022771"/>
    </source>
</evidence>
<dbReference type="InterPro" id="IPR013087">
    <property type="entry name" value="Znf_C2H2_type"/>
</dbReference>
<evidence type="ECO:0000256" key="10">
    <source>
        <dbReference type="PROSITE-ProRule" id="PRU00042"/>
    </source>
</evidence>
<dbReference type="GO" id="GO:0048646">
    <property type="term" value="P:anatomical structure formation involved in morphogenesis"/>
    <property type="evidence" value="ECO:0007669"/>
    <property type="project" value="UniProtKB-ARBA"/>
</dbReference>
<dbReference type="Proteomes" id="UP000887572">
    <property type="component" value="Unplaced"/>
</dbReference>
<feature type="domain" description="C2H2-type" evidence="12">
    <location>
        <begin position="752"/>
        <end position="779"/>
    </location>
</feature>
<dbReference type="FunFam" id="3.30.160.60:FF:000025">
    <property type="entry name" value="Spalt-like transcription factor 1"/>
    <property type="match status" value="1"/>
</dbReference>
<comment type="subcellular location">
    <subcellularLocation>
        <location evidence="1">Nucleus</location>
    </subcellularLocation>
</comment>
<dbReference type="GO" id="GO:0000981">
    <property type="term" value="F:DNA-binding transcription factor activity, RNA polymerase II-specific"/>
    <property type="evidence" value="ECO:0007669"/>
    <property type="project" value="TreeGrafter"/>
</dbReference>
<dbReference type="GO" id="GO:0000978">
    <property type="term" value="F:RNA polymerase II cis-regulatory region sequence-specific DNA binding"/>
    <property type="evidence" value="ECO:0007669"/>
    <property type="project" value="TreeGrafter"/>
</dbReference>
<dbReference type="GO" id="GO:0048513">
    <property type="term" value="P:animal organ development"/>
    <property type="evidence" value="ECO:0007669"/>
    <property type="project" value="UniProtKB-ARBA"/>
</dbReference>
<dbReference type="GO" id="GO:0005634">
    <property type="term" value="C:nucleus"/>
    <property type="evidence" value="ECO:0007669"/>
    <property type="project" value="UniProtKB-SubCell"/>
</dbReference>
<feature type="region of interest" description="Disordered" evidence="11">
    <location>
        <begin position="914"/>
        <end position="947"/>
    </location>
</feature>
<evidence type="ECO:0000256" key="1">
    <source>
        <dbReference type="ARBA" id="ARBA00004123"/>
    </source>
</evidence>
<reference evidence="14" key="1">
    <citation type="submission" date="2022-11" db="UniProtKB">
        <authorList>
            <consortium name="WormBaseParasite"/>
        </authorList>
    </citation>
    <scope>IDENTIFICATION</scope>
</reference>
<dbReference type="GO" id="GO:0001708">
    <property type="term" value="P:cell fate specification"/>
    <property type="evidence" value="ECO:0007669"/>
    <property type="project" value="UniProtKB-ARBA"/>
</dbReference>
<dbReference type="InterPro" id="IPR051565">
    <property type="entry name" value="Sal_C2H2-zinc-finger"/>
</dbReference>
<dbReference type="SUPFAM" id="SSF57667">
    <property type="entry name" value="beta-beta-alpha zinc fingers"/>
    <property type="match status" value="2"/>
</dbReference>
<dbReference type="GO" id="GO:0048699">
    <property type="term" value="P:generation of neurons"/>
    <property type="evidence" value="ECO:0007669"/>
    <property type="project" value="UniProtKB-ARBA"/>
</dbReference>
<dbReference type="PANTHER" id="PTHR23233">
    <property type="entry name" value="SAL-LIKE PROTEIN"/>
    <property type="match status" value="1"/>
</dbReference>
<name>A0A914ICM2_GLORO</name>
<feature type="region of interest" description="Disordered" evidence="11">
    <location>
        <begin position="718"/>
        <end position="744"/>
    </location>
</feature>
<dbReference type="FunFam" id="3.30.160.60:FF:000130">
    <property type="entry name" value="Spalt-like transcription factor 4"/>
    <property type="match status" value="1"/>
</dbReference>